<feature type="compositionally biased region" description="Low complexity" evidence="7">
    <location>
        <begin position="638"/>
        <end position="654"/>
    </location>
</feature>
<feature type="compositionally biased region" description="Basic and acidic residues" evidence="7">
    <location>
        <begin position="1529"/>
        <end position="1543"/>
    </location>
</feature>
<feature type="compositionally biased region" description="Polar residues" evidence="7">
    <location>
        <begin position="818"/>
        <end position="830"/>
    </location>
</feature>
<evidence type="ECO:0000313" key="9">
    <source>
        <dbReference type="EMBL" id="CDW34232.1"/>
    </source>
</evidence>
<evidence type="ECO:0000256" key="2">
    <source>
        <dbReference type="ARBA" id="ARBA00022499"/>
    </source>
</evidence>
<feature type="compositionally biased region" description="Low complexity" evidence="7">
    <location>
        <begin position="1302"/>
        <end position="1313"/>
    </location>
</feature>
<dbReference type="InterPro" id="IPR008984">
    <property type="entry name" value="SMAD_FHA_dom_sf"/>
</dbReference>
<feature type="compositionally biased region" description="Low complexity" evidence="7">
    <location>
        <begin position="1173"/>
        <end position="1182"/>
    </location>
</feature>
<dbReference type="EMBL" id="HACA01016871">
    <property type="protein sequence ID" value="CDW34232.1"/>
    <property type="molecule type" value="Transcribed_RNA"/>
</dbReference>
<feature type="region of interest" description="Disordered" evidence="7">
    <location>
        <begin position="398"/>
        <end position="548"/>
    </location>
</feature>
<evidence type="ECO:0000256" key="4">
    <source>
        <dbReference type="ARBA" id="ARBA00022843"/>
    </source>
</evidence>
<dbReference type="InterPro" id="IPR029334">
    <property type="entry name" value="PP1-bd"/>
</dbReference>
<dbReference type="Pfam" id="PF00498">
    <property type="entry name" value="FHA"/>
    <property type="match status" value="1"/>
</dbReference>
<feature type="region of interest" description="Disordered" evidence="7">
    <location>
        <begin position="571"/>
        <end position="857"/>
    </location>
</feature>
<dbReference type="GO" id="GO:0005694">
    <property type="term" value="C:chromosome"/>
    <property type="evidence" value="ECO:0007669"/>
    <property type="project" value="TreeGrafter"/>
</dbReference>
<name>A0A0K2U8F4_LEPSM</name>
<feature type="compositionally biased region" description="Polar residues" evidence="7">
    <location>
        <begin position="1630"/>
        <end position="1640"/>
    </location>
</feature>
<evidence type="ECO:0000256" key="1">
    <source>
        <dbReference type="ARBA" id="ARBA00004123"/>
    </source>
</evidence>
<feature type="domain" description="FHA" evidence="8">
    <location>
        <begin position="32"/>
        <end position="81"/>
    </location>
</feature>
<feature type="compositionally biased region" description="Low complexity" evidence="7">
    <location>
        <begin position="475"/>
        <end position="492"/>
    </location>
</feature>
<evidence type="ECO:0000256" key="3">
    <source>
        <dbReference type="ARBA" id="ARBA00022553"/>
    </source>
</evidence>
<comment type="subcellular location">
    <subcellularLocation>
        <location evidence="1">Nucleus</location>
    </subcellularLocation>
</comment>
<keyword evidence="4" id="KW-0832">Ubl conjugation</keyword>
<feature type="compositionally biased region" description="Polar residues" evidence="7">
    <location>
        <begin position="1381"/>
        <end position="1391"/>
    </location>
</feature>
<feature type="compositionally biased region" description="Basic and acidic residues" evidence="7">
    <location>
        <begin position="1453"/>
        <end position="1466"/>
    </location>
</feature>
<dbReference type="GO" id="GO:0007088">
    <property type="term" value="P:regulation of mitotic nuclear division"/>
    <property type="evidence" value="ECO:0007669"/>
    <property type="project" value="TreeGrafter"/>
</dbReference>
<feature type="compositionally biased region" description="Basic residues" evidence="7">
    <location>
        <begin position="1318"/>
        <end position="1327"/>
    </location>
</feature>
<feature type="compositionally biased region" description="Polar residues" evidence="7">
    <location>
        <begin position="685"/>
        <end position="700"/>
    </location>
</feature>
<reference evidence="9" key="1">
    <citation type="submission" date="2014-05" db="EMBL/GenBank/DDBJ databases">
        <authorList>
            <person name="Chronopoulou M."/>
        </authorList>
    </citation>
    <scope>NUCLEOTIDE SEQUENCE</scope>
    <source>
        <tissue evidence="9">Whole organism</tissue>
    </source>
</reference>
<feature type="region of interest" description="Disordered" evidence="7">
    <location>
        <begin position="140"/>
        <end position="159"/>
    </location>
</feature>
<keyword evidence="2" id="KW-1017">Isopeptide bond</keyword>
<dbReference type="CDD" id="cd22673">
    <property type="entry name" value="FHA_Ki67"/>
    <property type="match status" value="1"/>
</dbReference>
<feature type="compositionally biased region" description="Basic and acidic residues" evidence="7">
    <location>
        <begin position="423"/>
        <end position="433"/>
    </location>
</feature>
<dbReference type="OrthoDB" id="6288785at2759"/>
<feature type="region of interest" description="Disordered" evidence="7">
    <location>
        <begin position="197"/>
        <end position="367"/>
    </location>
</feature>
<proteinExistence type="predicted"/>
<evidence type="ECO:0000256" key="7">
    <source>
        <dbReference type="SAM" id="MobiDB-lite"/>
    </source>
</evidence>
<dbReference type="GO" id="GO:0051983">
    <property type="term" value="P:regulation of chromosome segregation"/>
    <property type="evidence" value="ECO:0007669"/>
    <property type="project" value="TreeGrafter"/>
</dbReference>
<feature type="compositionally biased region" description="Basic residues" evidence="7">
    <location>
        <begin position="279"/>
        <end position="346"/>
    </location>
</feature>
<evidence type="ECO:0000256" key="6">
    <source>
        <dbReference type="ARBA" id="ARBA00023306"/>
    </source>
</evidence>
<sequence>MIEYAVPLFGRIVVIKKSGCDGSIFPLWNKECLIGRHEDCDIRIQLADVSAQHARVSVAEDSKVYIESLGRNGVGVNGTRVIEGAVLLKHKDVFEISDRSFRFEYPADHSSGSPGAGASEPRKRVSFGPMISPEYIDKSLPPSTPIKKGALPDVVPGTPVSHMKRRFRRKVAATPQHDSILETNEEPVGVLVRHDNDTPLVKESSGFRTSPRTSNEEKKSDVENFITSPAPSPQKKPKYSKDTVATRKKTPEKTPRKKSLTLSKKPSNFYGASAAKTPRGAKKPLPKTPKKIALKTPKKTTLKTPKKATLKTPKKRTPKTPKKATPKKTTSKTPKKVIAKTPRKISSKVIKTTEKLTKSGKKSSATSWADVLKKNVGKTPKATKVARESRLALEKARMQIGKKKRTKKSYLTKKTSIKASKYRHAESPEDIVIHRRGSHSNLRIISSPSKSLKKGRKSLKLVSQSSTSRVEEDIVSSPSRSFTKSKSPSSVVKKLRNEKSSDSPRKSSKKLNFTRVRSKSVSSMSQKLTSKRRARSQSNSKSSTSFEIDRLQNYVAQRIKSPCKTVKKFLLYQSPTSMKVDSVSTPSSSKRGRPRTRPLTSPRGSSSVESDRNSTTPKKSYAINTPSSSKRGRPIKTPSTTPRSSSVSNVSRNSISPTKSQNSKTPSSSKRRRSSKTPSATPRSLSTSNVSRNTISPTKSQDSKTPSSSKRRRTSKTPSATPRSLSASNVSRNTISPTKSQNIKTPSSSKRGRTSKTPSARPRSLSASNVSRNTNSPTKSQDSKTPSSSKRGRTSKTPSATPRNSSASNITKKFGIPTKSQKIKTPSSLQGRPRKSHSTGRRSSFVPNTTKFKRSKSCSNMNSLEFKKQKNIRLSSSKVNISRSKYYLQNSTPLVSEKSLMSNRVLHSPSVFINASLEGISIPSSSKTPANSPSSGVASMNFSQRLNKSLRESLGGLQNSSFFDFDSVKTPKIPIQVLVSPLLAESIHIDGRILKPSRSKPGKRVSLNNIDVQRYNEISHRKRHSIGHIDVSEEYSNLISTPKKRKNMKDYKNKGMKYMKKVNKSPISSYDNLTGVKELFTTPEKFGEVMTESTLESILNSPENSNASLVMPKSLLNKENQDGASSESSISVKILPNKRTARSRVAKKEDAVVEEQSIKRSTRGSNKSESEKSPSISRSRSNNDALGNVSPAPKLSTRGRKRLLESKDVEKEELTQKKINESVSEEVEEISTTKRSTRSKKVLTQDDGSDVQSSQSPKTRGRKPKSSNNDVDNTPIKKVTRSMRNNKKTTVLENDSKERNSSVESSSNMDVDNTPIKKVTRSRRNNKKTTVLENDSKERNSSVESSSNIDVDNTTAEKVTRSRGTNKKPTVSESDSKERNSSVASSSNIDVDNTAVEKVTRSRRNNKKSTVLESDSKESNPSVESSSYGNESKSDVLSPDERSNRGTQTTLSDSDKPPTDKSEKVGLTRKRSSRNKQNESNSTETAPITRVTRKTRVELSESENNESNILQKSPIEVGKPLRTRGRAHKLSETEVVVDTKKEPSPPPTKPRRTRRGKKVQEEEEEEPTNTNTPKTRAKSTNTANDESEPQQSSTKRRGRKKKDDDNLESSLTNKENVEINPKGRRKRNVQTKATETTESSPPKKGRKLKNTEENDKKTKESPIKRVTRSRAKRS</sequence>
<dbReference type="PANTHER" id="PTHR21603:SF18">
    <property type="entry name" value="ANTIGEN KI-67-LIKE PROTEIN"/>
    <property type="match status" value="1"/>
</dbReference>
<feature type="compositionally biased region" description="Basic residues" evidence="7">
    <location>
        <begin position="400"/>
        <end position="411"/>
    </location>
</feature>
<dbReference type="PROSITE" id="PS50006">
    <property type="entry name" value="FHA_DOMAIN"/>
    <property type="match status" value="1"/>
</dbReference>
<dbReference type="GO" id="GO:0005634">
    <property type="term" value="C:nucleus"/>
    <property type="evidence" value="ECO:0007669"/>
    <property type="project" value="UniProtKB-SubCell"/>
</dbReference>
<feature type="compositionally biased region" description="Low complexity" evidence="7">
    <location>
        <begin position="1342"/>
        <end position="1353"/>
    </location>
</feature>
<feature type="compositionally biased region" description="Low complexity" evidence="7">
    <location>
        <begin position="108"/>
        <end position="119"/>
    </location>
</feature>
<dbReference type="PANTHER" id="PTHR21603">
    <property type="entry name" value="ANTIGEN KI-67-LIKE PROTEIN"/>
    <property type="match status" value="1"/>
</dbReference>
<protein>
    <recommendedName>
        <fullName evidence="8">FHA domain-containing protein</fullName>
    </recommendedName>
</protein>
<feature type="compositionally biased region" description="Polar residues" evidence="7">
    <location>
        <begin position="841"/>
        <end position="850"/>
    </location>
</feature>
<dbReference type="Gene3D" id="2.60.200.20">
    <property type="match status" value="1"/>
</dbReference>
<feature type="compositionally biased region" description="Basic and acidic residues" evidence="7">
    <location>
        <begin position="495"/>
        <end position="505"/>
    </location>
</feature>
<feature type="compositionally biased region" description="Polar residues" evidence="7">
    <location>
        <begin position="598"/>
        <end position="629"/>
    </location>
</feature>
<feature type="compositionally biased region" description="Basic residues" evidence="7">
    <location>
        <begin position="1665"/>
        <end position="1674"/>
    </location>
</feature>
<feature type="compositionally biased region" description="Polar residues" evidence="7">
    <location>
        <begin position="1578"/>
        <end position="1593"/>
    </location>
</feature>
<dbReference type="Pfam" id="PF15276">
    <property type="entry name" value="PP1_bind"/>
    <property type="match status" value="1"/>
</dbReference>
<feature type="compositionally biased region" description="Basic and acidic residues" evidence="7">
    <location>
        <begin position="1202"/>
        <end position="1220"/>
    </location>
</feature>
<keyword evidence="3" id="KW-0597">Phosphoprotein</keyword>
<keyword evidence="6" id="KW-0131">Cell cycle</keyword>
<feature type="compositionally biased region" description="Polar residues" evidence="7">
    <location>
        <begin position="765"/>
        <end position="811"/>
    </location>
</feature>
<feature type="compositionally biased region" description="Polar residues" evidence="7">
    <location>
        <begin position="519"/>
        <end position="528"/>
    </location>
</feature>
<feature type="region of interest" description="Disordered" evidence="7">
    <location>
        <begin position="107"/>
        <end position="126"/>
    </location>
</feature>
<feature type="compositionally biased region" description="Polar residues" evidence="7">
    <location>
        <begin position="725"/>
        <end position="749"/>
    </location>
</feature>
<feature type="region of interest" description="Disordered" evidence="7">
    <location>
        <begin position="1138"/>
        <end position="1674"/>
    </location>
</feature>
<evidence type="ECO:0000259" key="8">
    <source>
        <dbReference type="PROSITE" id="PS50006"/>
    </source>
</evidence>
<feature type="compositionally biased region" description="Polar residues" evidence="7">
    <location>
        <begin position="536"/>
        <end position="546"/>
    </location>
</feature>
<keyword evidence="5" id="KW-0539">Nucleus</keyword>
<feature type="compositionally biased region" description="Basic and acidic residues" evidence="7">
    <location>
        <begin position="239"/>
        <end position="254"/>
    </location>
</feature>
<feature type="compositionally biased region" description="Polar residues" evidence="7">
    <location>
        <begin position="573"/>
        <end position="589"/>
    </location>
</feature>
<dbReference type="SMART" id="SM00240">
    <property type="entry name" value="FHA"/>
    <property type="match status" value="1"/>
</dbReference>
<dbReference type="SUPFAM" id="SSF49879">
    <property type="entry name" value="SMAD/FHA domain"/>
    <property type="match status" value="1"/>
</dbReference>
<dbReference type="InterPro" id="IPR000253">
    <property type="entry name" value="FHA_dom"/>
</dbReference>
<feature type="compositionally biased region" description="Basic residues" evidence="7">
    <location>
        <begin position="1278"/>
        <end position="1287"/>
    </location>
</feature>
<feature type="compositionally biased region" description="Basic and acidic residues" evidence="7">
    <location>
        <begin position="1649"/>
        <end position="1663"/>
    </location>
</feature>
<organism evidence="9">
    <name type="scientific">Lepeophtheirus salmonis</name>
    <name type="common">Salmon louse</name>
    <name type="synonym">Caligus salmonis</name>
    <dbReference type="NCBI Taxonomy" id="72036"/>
    <lineage>
        <taxon>Eukaryota</taxon>
        <taxon>Metazoa</taxon>
        <taxon>Ecdysozoa</taxon>
        <taxon>Arthropoda</taxon>
        <taxon>Crustacea</taxon>
        <taxon>Multicrustacea</taxon>
        <taxon>Hexanauplia</taxon>
        <taxon>Copepoda</taxon>
        <taxon>Siphonostomatoida</taxon>
        <taxon>Caligidae</taxon>
        <taxon>Lepeophtheirus</taxon>
    </lineage>
</organism>
<evidence type="ECO:0000256" key="5">
    <source>
        <dbReference type="ARBA" id="ARBA00023242"/>
    </source>
</evidence>
<accession>A0A0K2U8F4</accession>